<feature type="domain" description="DUF4062" evidence="1">
    <location>
        <begin position="5"/>
        <end position="91"/>
    </location>
</feature>
<dbReference type="AlphaFoldDB" id="A0A9E7TJZ0"/>
<organism evidence="2 3">
    <name type="scientific">Methanoplanus endosymbiosus</name>
    <dbReference type="NCBI Taxonomy" id="33865"/>
    <lineage>
        <taxon>Archaea</taxon>
        <taxon>Methanobacteriati</taxon>
        <taxon>Methanobacteriota</taxon>
        <taxon>Stenosarchaea group</taxon>
        <taxon>Methanomicrobia</taxon>
        <taxon>Methanomicrobiales</taxon>
        <taxon>Methanomicrobiaceae</taxon>
        <taxon>Methanoplanus</taxon>
    </lineage>
</organism>
<dbReference type="RefSeq" id="WP_257742444.1">
    <property type="nucleotide sequence ID" value="NZ_CP096115.1"/>
</dbReference>
<dbReference type="GeneID" id="74308692"/>
<keyword evidence="3" id="KW-1185">Reference proteome</keyword>
<dbReference type="KEGG" id="mend:L6E24_13270"/>
<dbReference type="EMBL" id="CP096115">
    <property type="protein sequence ID" value="UUX92294.1"/>
    <property type="molecule type" value="Genomic_DNA"/>
</dbReference>
<sequence>MIPIRIFISSVQKEFAEERARLRDYLQGDALMRRFFEVFLFEDLPAVSRRPDELYLEEVKQCDVYVGLFGYNYGSIDDDGLSPTEKEFNLATKLNKYRLIYVRGSDDSSRDMKMQLLVGRVQKEITRKRFDTSAELLSGVYSALVEYLIEKQLLTYSHG</sequence>
<evidence type="ECO:0000313" key="3">
    <source>
        <dbReference type="Proteomes" id="UP001060368"/>
    </source>
</evidence>
<proteinExistence type="predicted"/>
<dbReference type="InterPro" id="IPR025139">
    <property type="entry name" value="DUF4062"/>
</dbReference>
<evidence type="ECO:0000313" key="2">
    <source>
        <dbReference type="EMBL" id="UUX92294.1"/>
    </source>
</evidence>
<name>A0A9E7TJZ0_9EURY</name>
<accession>A0A9E7TJZ0</accession>
<dbReference type="Proteomes" id="UP001060368">
    <property type="component" value="Chromosome"/>
</dbReference>
<reference evidence="2" key="1">
    <citation type="submission" date="2022-04" db="EMBL/GenBank/DDBJ databases">
        <title>Complete genome of Methanoplanus endosymbiosus DSM 3599.</title>
        <authorList>
            <person name="Chen S.-C."/>
            <person name="You Y.-T."/>
            <person name="Zhou Y.-Z."/>
            <person name="Lai M.-C."/>
        </authorList>
    </citation>
    <scope>NUCLEOTIDE SEQUENCE</scope>
    <source>
        <strain evidence="2">DSM 3599</strain>
    </source>
</reference>
<protein>
    <submittedName>
        <fullName evidence="2">DUF4062 domain-containing protein</fullName>
    </submittedName>
</protein>
<evidence type="ECO:0000259" key="1">
    <source>
        <dbReference type="Pfam" id="PF13271"/>
    </source>
</evidence>
<gene>
    <name evidence="2" type="ORF">L6E24_13270</name>
</gene>
<dbReference type="Pfam" id="PF13271">
    <property type="entry name" value="DUF4062"/>
    <property type="match status" value="1"/>
</dbReference>